<evidence type="ECO:0000256" key="1">
    <source>
        <dbReference type="SAM" id="Phobius"/>
    </source>
</evidence>
<gene>
    <name evidence="2" type="ORF">DC487_09300</name>
</gene>
<keyword evidence="3" id="KW-1185">Reference proteome</keyword>
<dbReference type="EMBL" id="QDKG01000003">
    <property type="protein sequence ID" value="PVH25461.1"/>
    <property type="molecule type" value="Genomic_DNA"/>
</dbReference>
<feature type="transmembrane region" description="Helical" evidence="1">
    <location>
        <begin position="117"/>
        <end position="134"/>
    </location>
</feature>
<keyword evidence="1" id="KW-1133">Transmembrane helix</keyword>
<comment type="caution">
    <text evidence="2">The sequence shown here is derived from an EMBL/GenBank/DDBJ whole genome shotgun (WGS) entry which is preliminary data.</text>
</comment>
<feature type="transmembrane region" description="Helical" evidence="1">
    <location>
        <begin position="54"/>
        <end position="72"/>
    </location>
</feature>
<keyword evidence="1" id="KW-0812">Transmembrane</keyword>
<reference evidence="2 3" key="1">
    <citation type="submission" date="2018-04" db="EMBL/GenBank/DDBJ databases">
        <title>Sphingobacterium cortibacter sp. nov.</title>
        <authorList>
            <person name="Li Y."/>
        </authorList>
    </citation>
    <scope>NUCLEOTIDE SEQUENCE [LARGE SCALE GENOMIC DNA]</scope>
    <source>
        <strain evidence="2 3">2c-3</strain>
    </source>
</reference>
<dbReference type="PANTHER" id="PTHR36974">
    <property type="entry name" value="MEMBRANE PROTEIN-RELATED"/>
    <property type="match status" value="1"/>
</dbReference>
<proteinExistence type="predicted"/>
<feature type="transmembrane region" description="Helical" evidence="1">
    <location>
        <begin position="79"/>
        <end position="97"/>
    </location>
</feature>
<evidence type="ECO:0008006" key="4">
    <source>
        <dbReference type="Google" id="ProtNLM"/>
    </source>
</evidence>
<keyword evidence="1" id="KW-0472">Membrane</keyword>
<evidence type="ECO:0000313" key="3">
    <source>
        <dbReference type="Proteomes" id="UP000245627"/>
    </source>
</evidence>
<protein>
    <recommendedName>
        <fullName evidence="4">DoxX family membrane protein</fullName>
    </recommendedName>
</protein>
<feature type="transmembrane region" description="Helical" evidence="1">
    <location>
        <begin position="15"/>
        <end position="34"/>
    </location>
</feature>
<organism evidence="2 3">
    <name type="scientific">Sphingobacterium corticibacter</name>
    <dbReference type="NCBI Taxonomy" id="2171749"/>
    <lineage>
        <taxon>Bacteria</taxon>
        <taxon>Pseudomonadati</taxon>
        <taxon>Bacteroidota</taxon>
        <taxon>Sphingobacteriia</taxon>
        <taxon>Sphingobacteriales</taxon>
        <taxon>Sphingobacteriaceae</taxon>
        <taxon>Sphingobacterium</taxon>
    </lineage>
</organism>
<dbReference type="AlphaFoldDB" id="A0A2T8HJ48"/>
<sequence>MKGKNKQKLGIGRNLGRIALGVFFVYAGIAHLTFGRRAFRAQVPNWMPATKDQTVLWSGYVEILLGLLVLFRGHRDPKIGWMIGAFLLAVFPGNWAQYKNQRNAFGLNTDTARFIRLFFQPPLIWLALWSMGAIHTSSQKRIEI</sequence>
<dbReference type="OrthoDB" id="9788974at2"/>
<name>A0A2T8HJ48_9SPHI</name>
<dbReference type="PANTHER" id="PTHR36974:SF1">
    <property type="entry name" value="DOXX FAMILY MEMBRANE PROTEIN"/>
    <property type="match status" value="1"/>
</dbReference>
<evidence type="ECO:0000313" key="2">
    <source>
        <dbReference type="EMBL" id="PVH25461.1"/>
    </source>
</evidence>
<accession>A0A2T8HJ48</accession>
<dbReference type="Proteomes" id="UP000245627">
    <property type="component" value="Unassembled WGS sequence"/>
</dbReference>